<proteinExistence type="predicted"/>
<accession>A0ABY3RS21</accession>
<evidence type="ECO:0000313" key="3">
    <source>
        <dbReference type="Proteomes" id="UP001199642"/>
    </source>
</evidence>
<reference evidence="2 3" key="1">
    <citation type="submission" date="2023-01" db="EMBL/GenBank/DDBJ databases">
        <title>Characterization of estradiol degrading bacteria Microbacterium sp. MZT7 and reveal degrading genes through genome analysis.</title>
        <authorList>
            <person name="Hao P."/>
            <person name="Gao Y."/>
        </authorList>
    </citation>
    <scope>NUCLEOTIDE SEQUENCE [LARGE SCALE GENOMIC DNA]</scope>
    <source>
        <strain evidence="2 3">MZT7</strain>
    </source>
</reference>
<keyword evidence="1" id="KW-0732">Signal</keyword>
<evidence type="ECO:0000313" key="2">
    <source>
        <dbReference type="EMBL" id="UGS25496.1"/>
    </source>
</evidence>
<dbReference type="Proteomes" id="UP001199642">
    <property type="component" value="Chromosome"/>
</dbReference>
<dbReference type="EMBL" id="CP082781">
    <property type="protein sequence ID" value="UGS25496.1"/>
    <property type="molecule type" value="Genomic_DNA"/>
</dbReference>
<keyword evidence="3" id="KW-1185">Reference proteome</keyword>
<gene>
    <name evidence="2" type="ORF">K8F61_12495</name>
</gene>
<dbReference type="RefSeq" id="WP_231819346.1">
    <property type="nucleotide sequence ID" value="NZ_CP082781.1"/>
</dbReference>
<feature type="signal peptide" evidence="1">
    <location>
        <begin position="1"/>
        <end position="29"/>
    </location>
</feature>
<name>A0ABY3RS21_9MICO</name>
<organism evidence="2 3">
    <name type="scientific">Microbacterium resistens</name>
    <dbReference type="NCBI Taxonomy" id="156977"/>
    <lineage>
        <taxon>Bacteria</taxon>
        <taxon>Bacillati</taxon>
        <taxon>Actinomycetota</taxon>
        <taxon>Actinomycetes</taxon>
        <taxon>Micrococcales</taxon>
        <taxon>Microbacteriaceae</taxon>
        <taxon>Microbacterium</taxon>
    </lineage>
</organism>
<feature type="chain" id="PRO_5046249786" evidence="1">
    <location>
        <begin position="30"/>
        <end position="249"/>
    </location>
</feature>
<sequence length="249" mass="27342">MSIARAFVALGVALATLVGIVAVAGPANAGQPPAGYPTSEKMDTAGNAQIGNIPIRRGFWDADIDKGWGMDKAWNKHNLWSVAAMKAVLHSSNITPQGTQYLLKAYAGKSYCSGNPQICRVTDRREIRAVVDPKSHKLYHGWPVGGVMGMQTMFCEQQGIWRCPNWVTYSILNPGKHNPYNSFVTDGDLDVPVGEKLRAEQYLLSDEQAEEQAEMMSSPEIVELERQIDSGEVQLLFSFDPLPDEYPAA</sequence>
<evidence type="ECO:0000256" key="1">
    <source>
        <dbReference type="SAM" id="SignalP"/>
    </source>
</evidence>
<protein>
    <submittedName>
        <fullName evidence="2">Uncharacterized protein</fullName>
    </submittedName>
</protein>